<sequence length="421" mass="45628">MTYRPKHHLTAPQGRLNDPNGLTLVGDQLHVFYQHDPSFPLQPKRTGWGHAVTTLGSGEWRHFPMALYPDHPYDLNGCYSGSAVLDGDSLRLFYTGNLKRDGQRLTSQNIVDVHDIAGPMGGTYRRRANNPVIDGAPEGFTAHFRDPHVSRSADGTWRMVIGAQRTNHTGAVVLYTSADLDQWELAGALEFSGLNYNTASAYMWECPNLLRMTDQATGEELEVLVFCPQYPDSDECGYVVGTLDGTRFNVRTDFTPLDYGHQFYAPQLLPHGAGALALGWMGLPARDDTPSLAEEGWVHSLTLVRELVLIDGYLRTSLAIPKQPDMLVATHELAGAPWSAELVNVDGAVGAELAWQPQVGGRGVITLTVDGIARWAECAAGQLVVCADGAAVECTAGGGEVAFSSAVFSPGAAPWGELRVR</sequence>
<keyword evidence="3" id="KW-0378">Hydrolase</keyword>
<dbReference type="Pfam" id="PF00251">
    <property type="entry name" value="Glyco_hydro_32N"/>
    <property type="match status" value="1"/>
</dbReference>
<evidence type="ECO:0000313" key="7">
    <source>
        <dbReference type="Proteomes" id="UP000577408"/>
    </source>
</evidence>
<keyword evidence="7" id="KW-1185">Reference proteome</keyword>
<dbReference type="EMBL" id="JABFED010000001">
    <property type="protein sequence ID" value="MBA1836735.1"/>
    <property type="molecule type" value="Genomic_DNA"/>
</dbReference>
<gene>
    <name evidence="6" type="ORF">HMA55_02255</name>
</gene>
<dbReference type="SMART" id="SM00640">
    <property type="entry name" value="Glyco_32"/>
    <property type="match status" value="1"/>
</dbReference>
<dbReference type="SUPFAM" id="SSF75005">
    <property type="entry name" value="Arabinanase/levansucrase/invertase"/>
    <property type="match status" value="1"/>
</dbReference>
<dbReference type="InterPro" id="IPR001362">
    <property type="entry name" value="Glyco_hydro_32"/>
</dbReference>
<evidence type="ECO:0000256" key="2">
    <source>
        <dbReference type="ARBA" id="ARBA00012758"/>
    </source>
</evidence>
<dbReference type="EC" id="3.2.1.26" evidence="2"/>
<dbReference type="PANTHER" id="PTHR43101:SF1">
    <property type="entry name" value="BETA-FRUCTOSIDASE"/>
    <property type="match status" value="1"/>
</dbReference>
<dbReference type="InterPro" id="IPR051214">
    <property type="entry name" value="GH32_Enzymes"/>
</dbReference>
<dbReference type="AlphaFoldDB" id="A0A7V8UT15"/>
<dbReference type="RefSeq" id="WP_181191442.1">
    <property type="nucleotide sequence ID" value="NZ_JABFED010000001.1"/>
</dbReference>
<evidence type="ECO:0000259" key="5">
    <source>
        <dbReference type="Pfam" id="PF00251"/>
    </source>
</evidence>
<evidence type="ECO:0000313" key="6">
    <source>
        <dbReference type="EMBL" id="MBA1836735.1"/>
    </source>
</evidence>
<name>A0A7V8UT15_9CORY</name>
<proteinExistence type="inferred from homology"/>
<dbReference type="PANTHER" id="PTHR43101">
    <property type="entry name" value="BETA-FRUCTOSIDASE"/>
    <property type="match status" value="1"/>
</dbReference>
<dbReference type="InterPro" id="IPR023296">
    <property type="entry name" value="Glyco_hydro_beta-prop_sf"/>
</dbReference>
<reference evidence="6 7" key="1">
    <citation type="submission" date="2020-05" db="EMBL/GenBank/DDBJ databases">
        <title>Descriptions of Corynebacterium xxxx sp. nov., Corynebacterium yyyy sp. nov. and Corynebacterium zzzz sp. nov.</title>
        <authorList>
            <person name="Zhang G."/>
        </authorList>
    </citation>
    <scope>NUCLEOTIDE SEQUENCE [LARGE SCALE GENOMIC DNA]</scope>
    <source>
        <strain evidence="7">zg-913</strain>
    </source>
</reference>
<dbReference type="CDD" id="cd18623">
    <property type="entry name" value="GH32_ScrB-like"/>
    <property type="match status" value="1"/>
</dbReference>
<comment type="caution">
    <text evidence="6">The sequence shown here is derived from an EMBL/GenBank/DDBJ whole genome shotgun (WGS) entry which is preliminary data.</text>
</comment>
<evidence type="ECO:0000256" key="4">
    <source>
        <dbReference type="ARBA" id="ARBA00023295"/>
    </source>
</evidence>
<protein>
    <recommendedName>
        <fullName evidence="2">beta-fructofuranosidase</fullName>
        <ecNumber evidence="2">3.2.1.26</ecNumber>
    </recommendedName>
</protein>
<organism evidence="6 7">
    <name type="scientific">Corynebacterium wankanglinii</name>
    <dbReference type="NCBI Taxonomy" id="2735136"/>
    <lineage>
        <taxon>Bacteria</taxon>
        <taxon>Bacillati</taxon>
        <taxon>Actinomycetota</taxon>
        <taxon>Actinomycetes</taxon>
        <taxon>Mycobacteriales</taxon>
        <taxon>Corynebacteriaceae</taxon>
        <taxon>Corynebacterium</taxon>
    </lineage>
</organism>
<evidence type="ECO:0000256" key="1">
    <source>
        <dbReference type="ARBA" id="ARBA00009902"/>
    </source>
</evidence>
<keyword evidence="4" id="KW-0326">Glycosidase</keyword>
<feature type="domain" description="Glycosyl hydrolase family 32 N-terminal" evidence="5">
    <location>
        <begin position="8"/>
        <end position="311"/>
    </location>
</feature>
<dbReference type="InterPro" id="IPR013148">
    <property type="entry name" value="Glyco_hydro_32_N"/>
</dbReference>
<dbReference type="GO" id="GO:0004564">
    <property type="term" value="F:beta-fructofuranosidase activity"/>
    <property type="evidence" value="ECO:0007669"/>
    <property type="project" value="UniProtKB-EC"/>
</dbReference>
<evidence type="ECO:0000256" key="3">
    <source>
        <dbReference type="ARBA" id="ARBA00022801"/>
    </source>
</evidence>
<dbReference type="Proteomes" id="UP000577408">
    <property type="component" value="Unassembled WGS sequence"/>
</dbReference>
<accession>A0A7V8UT15</accession>
<dbReference type="Gene3D" id="2.115.10.20">
    <property type="entry name" value="Glycosyl hydrolase domain, family 43"/>
    <property type="match status" value="1"/>
</dbReference>
<comment type="similarity">
    <text evidence="1">Belongs to the glycosyl hydrolase 32 family.</text>
</comment>
<dbReference type="GO" id="GO:0005975">
    <property type="term" value="P:carbohydrate metabolic process"/>
    <property type="evidence" value="ECO:0007669"/>
    <property type="project" value="InterPro"/>
</dbReference>